<dbReference type="GO" id="GO:0005739">
    <property type="term" value="C:mitochondrion"/>
    <property type="evidence" value="ECO:0007669"/>
    <property type="project" value="TreeGrafter"/>
</dbReference>
<name>A0AAD3NAK8_LATJO</name>
<evidence type="ECO:0000313" key="2">
    <source>
        <dbReference type="Proteomes" id="UP001279410"/>
    </source>
</evidence>
<dbReference type="InterPro" id="IPR029063">
    <property type="entry name" value="SAM-dependent_MTases_sf"/>
</dbReference>
<dbReference type="PANTHER" id="PTHR18895:SF74">
    <property type="entry name" value="MTRF1L RELEASE FACTOR GLUTAMINE METHYLTRANSFERASE"/>
    <property type="match status" value="1"/>
</dbReference>
<sequence>MFRSPITSVQELVELVLSDLEMKPGRATAGGSAHVWKWDVALVLFLSSLLKSLPQMQSQLSLCSSVSAVVSNPHYLFSGYGLVGTEISRFEDHSALDGGTDGLKVIKQILTLAPQILTDSGRVYLELDPRHPPLVRRWAEANVGELRFVETWDDITGRPRFCILQKREVKQGP</sequence>
<gene>
    <name evidence="1" type="ORF">AKAME5_002068400</name>
</gene>
<accession>A0AAD3NAK8</accession>
<dbReference type="GO" id="GO:0008168">
    <property type="term" value="F:methyltransferase activity"/>
    <property type="evidence" value="ECO:0007669"/>
    <property type="project" value="UniProtKB-KW"/>
</dbReference>
<keyword evidence="1" id="KW-0489">Methyltransferase</keyword>
<organism evidence="1 2">
    <name type="scientific">Lates japonicus</name>
    <name type="common">Japanese lates</name>
    <dbReference type="NCBI Taxonomy" id="270547"/>
    <lineage>
        <taxon>Eukaryota</taxon>
        <taxon>Metazoa</taxon>
        <taxon>Chordata</taxon>
        <taxon>Craniata</taxon>
        <taxon>Vertebrata</taxon>
        <taxon>Euteleostomi</taxon>
        <taxon>Actinopterygii</taxon>
        <taxon>Neopterygii</taxon>
        <taxon>Teleostei</taxon>
        <taxon>Neoteleostei</taxon>
        <taxon>Acanthomorphata</taxon>
        <taxon>Carangaria</taxon>
        <taxon>Carangaria incertae sedis</taxon>
        <taxon>Centropomidae</taxon>
        <taxon>Lates</taxon>
    </lineage>
</organism>
<comment type="caution">
    <text evidence="1">The sequence shown here is derived from an EMBL/GenBank/DDBJ whole genome shotgun (WGS) entry which is preliminary data.</text>
</comment>
<dbReference type="InterPro" id="IPR050320">
    <property type="entry name" value="N5-glutamine_MTase"/>
</dbReference>
<dbReference type="PANTHER" id="PTHR18895">
    <property type="entry name" value="HEMK METHYLTRANSFERASE"/>
    <property type="match status" value="1"/>
</dbReference>
<dbReference type="Proteomes" id="UP001279410">
    <property type="component" value="Unassembled WGS sequence"/>
</dbReference>
<protein>
    <submittedName>
        <fullName evidence="1">HemK methyltransferase family member 1</fullName>
    </submittedName>
</protein>
<evidence type="ECO:0000313" key="1">
    <source>
        <dbReference type="EMBL" id="GLD69371.1"/>
    </source>
</evidence>
<dbReference type="AlphaFoldDB" id="A0AAD3NAK8"/>
<proteinExistence type="predicted"/>
<dbReference type="Gene3D" id="3.40.50.150">
    <property type="entry name" value="Vaccinia Virus protein VP39"/>
    <property type="match status" value="1"/>
</dbReference>
<reference evidence="1" key="1">
    <citation type="submission" date="2022-08" db="EMBL/GenBank/DDBJ databases">
        <title>Genome sequencing of akame (Lates japonicus).</title>
        <authorList>
            <person name="Hashiguchi Y."/>
            <person name="Takahashi H."/>
        </authorList>
    </citation>
    <scope>NUCLEOTIDE SEQUENCE</scope>
    <source>
        <strain evidence="1">Kochi</strain>
    </source>
</reference>
<keyword evidence="1" id="KW-0808">Transferase</keyword>
<keyword evidence="2" id="KW-1185">Reference proteome</keyword>
<dbReference type="GO" id="GO:0032259">
    <property type="term" value="P:methylation"/>
    <property type="evidence" value="ECO:0007669"/>
    <property type="project" value="UniProtKB-KW"/>
</dbReference>
<dbReference type="EMBL" id="BRZM01000215">
    <property type="protein sequence ID" value="GLD69371.1"/>
    <property type="molecule type" value="Genomic_DNA"/>
</dbReference>
<dbReference type="SUPFAM" id="SSF53335">
    <property type="entry name" value="S-adenosyl-L-methionine-dependent methyltransferases"/>
    <property type="match status" value="1"/>
</dbReference>